<gene>
    <name evidence="1" type="ORF">BJ976_001842</name>
</gene>
<reference evidence="1 2" key="1">
    <citation type="submission" date="2020-08" db="EMBL/GenBank/DDBJ databases">
        <title>Sequencing the genomes of 1000 actinobacteria strains.</title>
        <authorList>
            <person name="Klenk H.-P."/>
        </authorList>
    </citation>
    <scope>NUCLEOTIDE SEQUENCE [LARGE SCALE GENOMIC DNA]</scope>
    <source>
        <strain evidence="1 2">DSM 19079</strain>
    </source>
</reference>
<keyword evidence="2" id="KW-1185">Reference proteome</keyword>
<dbReference type="Proteomes" id="UP000560081">
    <property type="component" value="Unassembled WGS sequence"/>
</dbReference>
<dbReference type="AlphaFoldDB" id="A0A4Y8X0W7"/>
<dbReference type="RefSeq" id="WP_135030296.1">
    <property type="nucleotide sequence ID" value="NZ_BMLA01000008.1"/>
</dbReference>
<proteinExistence type="predicted"/>
<dbReference type="EMBL" id="JACHMC010000001">
    <property type="protein sequence ID" value="MBB4883491.1"/>
    <property type="molecule type" value="Genomic_DNA"/>
</dbReference>
<evidence type="ECO:0000313" key="1">
    <source>
        <dbReference type="EMBL" id="MBB4883491.1"/>
    </source>
</evidence>
<organism evidence="1 2">
    <name type="scientific">Micrococcus flavus</name>
    <dbReference type="NCBI Taxonomy" id="384602"/>
    <lineage>
        <taxon>Bacteria</taxon>
        <taxon>Bacillati</taxon>
        <taxon>Actinomycetota</taxon>
        <taxon>Actinomycetes</taxon>
        <taxon>Micrococcales</taxon>
        <taxon>Micrococcaceae</taxon>
        <taxon>Micrococcus</taxon>
    </lineage>
</organism>
<dbReference type="OrthoDB" id="5149446at2"/>
<sequence>MPSFRARLQIGDVLPGHRPEDVLDTAEAAVGATHEVAAKDVEVVARVPRIVVRFTVPASHRRAEDEEAAAVGARMAEAVGGVATTGRLDVLRREGGRWLPVPVDR</sequence>
<name>A0A4Y8X0W7_9MICC</name>
<comment type="caution">
    <text evidence="1">The sequence shown here is derived from an EMBL/GenBank/DDBJ whole genome shotgun (WGS) entry which is preliminary data.</text>
</comment>
<evidence type="ECO:0000313" key="2">
    <source>
        <dbReference type="Proteomes" id="UP000560081"/>
    </source>
</evidence>
<protein>
    <submittedName>
        <fullName evidence="1">Uncharacterized protein</fullName>
    </submittedName>
</protein>
<accession>A0A4Y8X0W7</accession>